<dbReference type="InterPro" id="IPR025665">
    <property type="entry name" value="Beta-barrel_OMP_2"/>
</dbReference>
<evidence type="ECO:0000313" key="3">
    <source>
        <dbReference type="EMBL" id="RUT72268.1"/>
    </source>
</evidence>
<feature type="chain" id="PRO_5019508849" description="Outer membrane protein beta-barrel domain-containing protein" evidence="1">
    <location>
        <begin position="28"/>
        <end position="284"/>
    </location>
</feature>
<dbReference type="Pfam" id="PF13568">
    <property type="entry name" value="OMP_b-brl_2"/>
    <property type="match status" value="1"/>
</dbReference>
<dbReference type="EMBL" id="QWDM01000001">
    <property type="protein sequence ID" value="RUT72268.1"/>
    <property type="molecule type" value="Genomic_DNA"/>
</dbReference>
<dbReference type="SUPFAM" id="SSF56935">
    <property type="entry name" value="Porins"/>
    <property type="match status" value="1"/>
</dbReference>
<keyword evidence="1" id="KW-0732">Signal</keyword>
<gene>
    <name evidence="3" type="ORF">D0817_01220</name>
</gene>
<evidence type="ECO:0000313" key="4">
    <source>
        <dbReference type="Proteomes" id="UP000288102"/>
    </source>
</evidence>
<keyword evidence="4" id="KW-1185">Reference proteome</keyword>
<protein>
    <recommendedName>
        <fullName evidence="2">Outer membrane protein beta-barrel domain-containing protein</fullName>
    </recommendedName>
</protein>
<feature type="signal peptide" evidence="1">
    <location>
        <begin position="1"/>
        <end position="27"/>
    </location>
</feature>
<proteinExistence type="predicted"/>
<evidence type="ECO:0000259" key="2">
    <source>
        <dbReference type="Pfam" id="PF13568"/>
    </source>
</evidence>
<dbReference type="AlphaFoldDB" id="A0A434AD11"/>
<dbReference type="OrthoDB" id="997094at2"/>
<accession>A0A434AD11</accession>
<feature type="domain" description="Outer membrane protein beta-barrel" evidence="2">
    <location>
        <begin position="57"/>
        <end position="237"/>
    </location>
</feature>
<name>A0A434AD11_9FLAO</name>
<dbReference type="RefSeq" id="WP_127336565.1">
    <property type="nucleotide sequence ID" value="NZ_QWDM01000001.1"/>
</dbReference>
<reference evidence="4" key="1">
    <citation type="journal article" date="2019" name="Syst. Appl. Microbiol.">
        <title>Flavobacterium circumlabens sp. nov. and Flavobacterium cupreum sp. nov., two psychrotrophic species isolated from Antarctic environmental samples.</title>
        <authorList>
            <person name="Kralova S."/>
            <person name="Busse H.-J."/>
            <person name="Svec P."/>
            <person name="Maslanova I."/>
            <person name="Stankova E."/>
            <person name="Bartak M."/>
            <person name="Sedlacek I."/>
        </authorList>
    </citation>
    <scope>NUCLEOTIDE SEQUENCE [LARGE SCALE GENOMIC DNA]</scope>
    <source>
        <strain evidence="4">CCM 8825</strain>
    </source>
</reference>
<comment type="caution">
    <text evidence="3">The sequence shown here is derived from an EMBL/GenBank/DDBJ whole genome shotgun (WGS) entry which is preliminary data.</text>
</comment>
<dbReference type="Proteomes" id="UP000288102">
    <property type="component" value="Unassembled WGS sequence"/>
</dbReference>
<sequence>MKKNITNHIASLSMVTALLGTCLSSYGQDKNYEISIAVAGPSSFIKFDSPGVDLVEGNGFSAGLRYSYYLNEGLSIGIGAEYQSYQSDAKFQSLSGQYNTVDAENESFQFRYKAANLRENQKLGYINVPINIQFETPGTSQLYLSAGAKVGFAINGSYESTIDNLTTSGYYPQYNVELFAPAFAGFASTNNIKVGKEDLDTEVSYSATFETGLKQKLGDKISFYIGAYLDYGLNNIYDKESTKNVVQYNAALPVQLGHNTVLNSQYANDVRLVSYGIRLRFAIR</sequence>
<evidence type="ECO:0000256" key="1">
    <source>
        <dbReference type="SAM" id="SignalP"/>
    </source>
</evidence>
<organism evidence="3 4">
    <name type="scientific">Flavobacterium cupreum</name>
    <dbReference type="NCBI Taxonomy" id="2133766"/>
    <lineage>
        <taxon>Bacteria</taxon>
        <taxon>Pseudomonadati</taxon>
        <taxon>Bacteroidota</taxon>
        <taxon>Flavobacteriia</taxon>
        <taxon>Flavobacteriales</taxon>
        <taxon>Flavobacteriaceae</taxon>
        <taxon>Flavobacterium</taxon>
    </lineage>
</organism>